<dbReference type="Pfam" id="PF25994">
    <property type="entry name" value="HH_AprE"/>
    <property type="match status" value="1"/>
</dbReference>
<evidence type="ECO:0000313" key="14">
    <source>
        <dbReference type="Proteomes" id="UP000245698"/>
    </source>
</evidence>
<evidence type="ECO:0000256" key="6">
    <source>
        <dbReference type="ARBA" id="ARBA00022692"/>
    </source>
</evidence>
<dbReference type="PANTHER" id="PTHR30386">
    <property type="entry name" value="MEMBRANE FUSION SUBUNIT OF EMRAB-TOLC MULTIDRUG EFFLUX PUMP"/>
    <property type="match status" value="1"/>
</dbReference>
<dbReference type="InterPro" id="IPR058781">
    <property type="entry name" value="HH_AprE-like"/>
</dbReference>
<feature type="coiled-coil region" evidence="10">
    <location>
        <begin position="152"/>
        <end position="193"/>
    </location>
</feature>
<evidence type="ECO:0000256" key="1">
    <source>
        <dbReference type="ARBA" id="ARBA00004377"/>
    </source>
</evidence>
<dbReference type="Proteomes" id="UP000245698">
    <property type="component" value="Unassembled WGS sequence"/>
</dbReference>
<feature type="domain" description="AprE-like long alpha-helical hairpin" evidence="11">
    <location>
        <begin position="92"/>
        <end position="281"/>
    </location>
</feature>
<evidence type="ECO:0000313" key="13">
    <source>
        <dbReference type="EMBL" id="SJM35119.1"/>
    </source>
</evidence>
<gene>
    <name evidence="13" type="ORF">BQ8482_60130</name>
</gene>
<evidence type="ECO:0000256" key="4">
    <source>
        <dbReference type="ARBA" id="ARBA00022475"/>
    </source>
</evidence>
<name>A0A2P9AVD9_9HYPH</name>
<keyword evidence="8" id="KW-0472">Membrane</keyword>
<sequence length="436" mass="47692">MSSAASASLRQALRPVAQAGAGLAILFVGGFAAWSIYAPLASAAIAPGIVSPDSSRKTVQHLEGGIVHEILVREGDQVAKGAVLMRLSPTQARASFSARQHQSFRLDAERLRLQALKQGVDALTWPTTLSSLEDDDYQIFLANQDALFDLQRRALDEKKKILERRKGQIEQEIAAVERENEGTAEQLRILSEEITDKMHIFKKGLARKPELLALQRLRAELMARSAANEASIARSQQAIEEVAIAILSAETEFHNSIAEDSSRVNSELSQLEQGIASTEDVLLRTDILAPVAGTVLNLRAKTIGGVVGPGEPILDIVPEEDALVFEARLSPNDIDVVRIGQMARIHLGPYSARNLTPLMGNVVRISPDIMTDDVTRQAYYEVRVQVGSEALVNLPPDVMLKPGMQAEVFIISTEQTLFGYMSAPIISSFRRAFREE</sequence>
<keyword evidence="7" id="KW-1133">Transmembrane helix</keyword>
<evidence type="ECO:0000256" key="2">
    <source>
        <dbReference type="ARBA" id="ARBA00009477"/>
    </source>
</evidence>
<keyword evidence="5 9" id="KW-0997">Cell inner membrane</keyword>
<evidence type="ECO:0000256" key="8">
    <source>
        <dbReference type="ARBA" id="ARBA00023136"/>
    </source>
</evidence>
<dbReference type="InterPro" id="IPR058982">
    <property type="entry name" value="Beta-barrel_AprE"/>
</dbReference>
<accession>A0A2P9AVD9</accession>
<proteinExistence type="inferred from homology"/>
<dbReference type="RefSeq" id="WP_123151437.1">
    <property type="nucleotide sequence ID" value="NZ_FUIG01000070.1"/>
</dbReference>
<dbReference type="GO" id="GO:0015031">
    <property type="term" value="P:protein transport"/>
    <property type="evidence" value="ECO:0007669"/>
    <property type="project" value="InterPro"/>
</dbReference>
<dbReference type="NCBIfam" id="TIGR01843">
    <property type="entry name" value="type_I_hlyD"/>
    <property type="match status" value="1"/>
</dbReference>
<keyword evidence="3 9" id="KW-0813">Transport</keyword>
<evidence type="ECO:0000256" key="5">
    <source>
        <dbReference type="ARBA" id="ARBA00022519"/>
    </source>
</evidence>
<keyword evidence="14" id="KW-1185">Reference proteome</keyword>
<dbReference type="PRINTS" id="PR01490">
    <property type="entry name" value="RTXTOXIND"/>
</dbReference>
<dbReference type="PANTHER" id="PTHR30386:SF17">
    <property type="entry name" value="ALKALINE PROTEASE SECRETION PROTEIN APRE"/>
    <property type="match status" value="1"/>
</dbReference>
<keyword evidence="10" id="KW-0175">Coiled coil</keyword>
<dbReference type="InterPro" id="IPR010129">
    <property type="entry name" value="T1SS_HlyD"/>
</dbReference>
<organism evidence="13 14">
    <name type="scientific">Mesorhizobium delmotii</name>
    <dbReference type="NCBI Taxonomy" id="1631247"/>
    <lineage>
        <taxon>Bacteria</taxon>
        <taxon>Pseudomonadati</taxon>
        <taxon>Pseudomonadota</taxon>
        <taxon>Alphaproteobacteria</taxon>
        <taxon>Hyphomicrobiales</taxon>
        <taxon>Phyllobacteriaceae</taxon>
        <taxon>Mesorhizobium</taxon>
    </lineage>
</organism>
<evidence type="ECO:0000256" key="7">
    <source>
        <dbReference type="ARBA" id="ARBA00022989"/>
    </source>
</evidence>
<protein>
    <recommendedName>
        <fullName evidence="9">Membrane fusion protein (MFP) family protein</fullName>
    </recommendedName>
</protein>
<dbReference type="InterPro" id="IPR050739">
    <property type="entry name" value="MFP"/>
</dbReference>
<evidence type="ECO:0000256" key="10">
    <source>
        <dbReference type="SAM" id="Coils"/>
    </source>
</evidence>
<dbReference type="EMBL" id="FUIG01000070">
    <property type="protein sequence ID" value="SJM35119.1"/>
    <property type="molecule type" value="Genomic_DNA"/>
</dbReference>
<dbReference type="Gene3D" id="2.40.50.100">
    <property type="match status" value="1"/>
</dbReference>
<evidence type="ECO:0000256" key="9">
    <source>
        <dbReference type="RuleBase" id="RU365093"/>
    </source>
</evidence>
<dbReference type="GO" id="GO:0005886">
    <property type="term" value="C:plasma membrane"/>
    <property type="evidence" value="ECO:0007669"/>
    <property type="project" value="UniProtKB-SubCell"/>
</dbReference>
<keyword evidence="4 9" id="KW-1003">Cell membrane</keyword>
<keyword evidence="6" id="KW-0812">Transmembrane</keyword>
<dbReference type="Gene3D" id="2.40.30.170">
    <property type="match status" value="1"/>
</dbReference>
<reference evidence="14" key="1">
    <citation type="submission" date="2016-12" db="EMBL/GenBank/DDBJ databases">
        <authorList>
            <person name="Brunel B."/>
        </authorList>
    </citation>
    <scope>NUCLEOTIDE SEQUENCE [LARGE SCALE GENOMIC DNA]</scope>
</reference>
<dbReference type="AlphaFoldDB" id="A0A2P9AVD9"/>
<comment type="subcellular location">
    <subcellularLocation>
        <location evidence="1 9">Cell inner membrane</location>
        <topology evidence="1 9">Single-pass membrane protein</topology>
    </subcellularLocation>
</comment>
<evidence type="ECO:0000256" key="3">
    <source>
        <dbReference type="ARBA" id="ARBA00022448"/>
    </source>
</evidence>
<evidence type="ECO:0000259" key="11">
    <source>
        <dbReference type="Pfam" id="PF25994"/>
    </source>
</evidence>
<feature type="domain" description="AprE-like beta-barrel" evidence="12">
    <location>
        <begin position="323"/>
        <end position="411"/>
    </location>
</feature>
<evidence type="ECO:0000259" key="12">
    <source>
        <dbReference type="Pfam" id="PF26002"/>
    </source>
</evidence>
<dbReference type="Pfam" id="PF26002">
    <property type="entry name" value="Beta-barrel_AprE"/>
    <property type="match status" value="1"/>
</dbReference>
<comment type="similarity">
    <text evidence="2 9">Belongs to the membrane fusion protein (MFP) (TC 8.A.1) family.</text>
</comment>